<evidence type="ECO:0000313" key="5">
    <source>
        <dbReference type="EMBL" id="HHE54912.1"/>
    </source>
</evidence>
<keyword evidence="2" id="KW-0808">Transferase</keyword>
<sequence>MSHKILSVGEMLWDAFPEGLFLGGAPFNVACHLHTLGCHVKMLSRIGEDILGREIVDRMHQKKMDISLIQIDSTHDTGLVKVQLNEKGIPKFKIVQPSAWDFIELNKKLEHTLVDTDVLIFGTLAQRSAKTRSTIQQIRLKVKFNVYDVNLRPPFDDREIVLESLEGNWIVKLNDDELQVLSAWFDLPQRLKNAAEELQQKFQIGMLCITQGAHGAMLFDGKHWYEHAGYKIEVVDTVGSGDGFLAGFLFKLLSGAEPDECLDFANALGAFIATRPGATPEFSEQEIEIFKKQKVRL</sequence>
<dbReference type="SUPFAM" id="SSF53613">
    <property type="entry name" value="Ribokinase-like"/>
    <property type="match status" value="1"/>
</dbReference>
<dbReference type="PROSITE" id="PS00584">
    <property type="entry name" value="PFKB_KINASES_2"/>
    <property type="match status" value="1"/>
</dbReference>
<protein>
    <submittedName>
        <fullName evidence="5">Carbohydrate kinase</fullName>
    </submittedName>
</protein>
<evidence type="ECO:0000256" key="1">
    <source>
        <dbReference type="ARBA" id="ARBA00010688"/>
    </source>
</evidence>
<dbReference type="EMBL" id="DRTD01000291">
    <property type="protein sequence ID" value="HHE54912.1"/>
    <property type="molecule type" value="Genomic_DNA"/>
</dbReference>
<keyword evidence="3 5" id="KW-0418">Kinase</keyword>
<dbReference type="Gene3D" id="3.40.1190.20">
    <property type="match status" value="1"/>
</dbReference>
<dbReference type="GO" id="GO:0016301">
    <property type="term" value="F:kinase activity"/>
    <property type="evidence" value="ECO:0007669"/>
    <property type="project" value="UniProtKB-KW"/>
</dbReference>
<dbReference type="InterPro" id="IPR029056">
    <property type="entry name" value="Ribokinase-like"/>
</dbReference>
<comment type="similarity">
    <text evidence="1">Belongs to the carbohydrate kinase PfkB family.</text>
</comment>
<gene>
    <name evidence="5" type="ORF">ENL21_03960</name>
</gene>
<dbReference type="PANTHER" id="PTHR43085">
    <property type="entry name" value="HEXOKINASE FAMILY MEMBER"/>
    <property type="match status" value="1"/>
</dbReference>
<dbReference type="InterPro" id="IPR050306">
    <property type="entry name" value="PfkB_Carbo_kinase"/>
</dbReference>
<reference evidence="5" key="1">
    <citation type="journal article" date="2020" name="mSystems">
        <title>Genome- and Community-Level Interaction Insights into Carbon Utilization and Element Cycling Functions of Hydrothermarchaeota in Hydrothermal Sediment.</title>
        <authorList>
            <person name="Zhou Z."/>
            <person name="Liu Y."/>
            <person name="Xu W."/>
            <person name="Pan J."/>
            <person name="Luo Z.H."/>
            <person name="Li M."/>
        </authorList>
    </citation>
    <scope>NUCLEOTIDE SEQUENCE [LARGE SCALE GENOMIC DNA]</scope>
    <source>
        <strain evidence="5">HyVt-76</strain>
    </source>
</reference>
<comment type="caution">
    <text evidence="5">The sequence shown here is derived from an EMBL/GenBank/DDBJ whole genome shotgun (WGS) entry which is preliminary data.</text>
</comment>
<dbReference type="InterPro" id="IPR002173">
    <property type="entry name" value="Carboh/pur_kinase_PfkB_CS"/>
</dbReference>
<dbReference type="Proteomes" id="UP000886111">
    <property type="component" value="Unassembled WGS sequence"/>
</dbReference>
<evidence type="ECO:0000259" key="4">
    <source>
        <dbReference type="Pfam" id="PF00294"/>
    </source>
</evidence>
<name>A0A7V5LIP1_CALAY</name>
<dbReference type="Pfam" id="PF00294">
    <property type="entry name" value="PfkB"/>
    <property type="match status" value="1"/>
</dbReference>
<dbReference type="AlphaFoldDB" id="A0A7V5LIP1"/>
<dbReference type="PROSITE" id="PS00583">
    <property type="entry name" value="PFKB_KINASES_1"/>
    <property type="match status" value="1"/>
</dbReference>
<accession>A0A7V5LIP1</accession>
<dbReference type="CDD" id="cd01167">
    <property type="entry name" value="bac_FRK"/>
    <property type="match status" value="1"/>
</dbReference>
<feature type="domain" description="Carbohydrate kinase PfkB" evidence="4">
    <location>
        <begin position="22"/>
        <end position="280"/>
    </location>
</feature>
<proteinExistence type="inferred from homology"/>
<organism evidence="5">
    <name type="scientific">Caldithrix abyssi</name>
    <dbReference type="NCBI Taxonomy" id="187145"/>
    <lineage>
        <taxon>Bacteria</taxon>
        <taxon>Pseudomonadati</taxon>
        <taxon>Calditrichota</taxon>
        <taxon>Calditrichia</taxon>
        <taxon>Calditrichales</taxon>
        <taxon>Calditrichaceae</taxon>
        <taxon>Caldithrix</taxon>
    </lineage>
</organism>
<evidence type="ECO:0000256" key="3">
    <source>
        <dbReference type="ARBA" id="ARBA00022777"/>
    </source>
</evidence>
<dbReference type="InterPro" id="IPR011611">
    <property type="entry name" value="PfkB_dom"/>
</dbReference>
<dbReference type="PANTHER" id="PTHR43085:SF57">
    <property type="entry name" value="CARBOHYDRATE KINASE PFKB DOMAIN-CONTAINING PROTEIN"/>
    <property type="match status" value="1"/>
</dbReference>
<evidence type="ECO:0000256" key="2">
    <source>
        <dbReference type="ARBA" id="ARBA00022679"/>
    </source>
</evidence>